<dbReference type="InterPro" id="IPR036047">
    <property type="entry name" value="F-box-like_dom_sf"/>
</dbReference>
<dbReference type="OrthoDB" id="26525at2759"/>
<feature type="domain" description="EF-hand" evidence="3">
    <location>
        <begin position="258"/>
        <end position="293"/>
    </location>
</feature>
<dbReference type="Gene3D" id="1.10.238.10">
    <property type="entry name" value="EF-hand"/>
    <property type="match status" value="1"/>
</dbReference>
<dbReference type="PROSITE" id="PS00018">
    <property type="entry name" value="EF_HAND_1"/>
    <property type="match status" value="1"/>
</dbReference>
<protein>
    <submittedName>
        <fullName evidence="4">Uncharacterized protein</fullName>
    </submittedName>
</protein>
<dbReference type="InterPro" id="IPR018247">
    <property type="entry name" value="EF_Hand_1_Ca_BS"/>
</dbReference>
<dbReference type="InterPro" id="IPR002048">
    <property type="entry name" value="EF_hand_dom"/>
</dbReference>
<dbReference type="EMBL" id="JANBUH010000009">
    <property type="protein sequence ID" value="KAJ2757022.1"/>
    <property type="molecule type" value="Genomic_DNA"/>
</dbReference>
<comment type="caution">
    <text evidence="4">The sequence shown here is derived from an EMBL/GenBank/DDBJ whole genome shotgun (WGS) entry which is preliminary data.</text>
</comment>
<dbReference type="Proteomes" id="UP001140011">
    <property type="component" value="Unassembled WGS sequence"/>
</dbReference>
<dbReference type="GO" id="GO:0005509">
    <property type="term" value="F:calcium ion binding"/>
    <property type="evidence" value="ECO:0007669"/>
    <property type="project" value="InterPro"/>
</dbReference>
<keyword evidence="5" id="KW-1185">Reference proteome</keyword>
<evidence type="ECO:0000259" key="3">
    <source>
        <dbReference type="PROSITE" id="PS50222"/>
    </source>
</evidence>
<name>A0A9W8H446_9FUNG</name>
<dbReference type="SUPFAM" id="SSF81383">
    <property type="entry name" value="F-box domain"/>
    <property type="match status" value="1"/>
</dbReference>
<gene>
    <name evidence="4" type="ORF">GGI19_000375</name>
</gene>
<dbReference type="InterPro" id="IPR011992">
    <property type="entry name" value="EF-hand-dom_pair"/>
</dbReference>
<evidence type="ECO:0000259" key="2">
    <source>
        <dbReference type="PROSITE" id="PS50181"/>
    </source>
</evidence>
<dbReference type="PROSITE" id="PS50181">
    <property type="entry name" value="FBOX"/>
    <property type="match status" value="1"/>
</dbReference>
<evidence type="ECO:0000313" key="5">
    <source>
        <dbReference type="Proteomes" id="UP001140011"/>
    </source>
</evidence>
<dbReference type="PROSITE" id="PS50222">
    <property type="entry name" value="EF_HAND_2"/>
    <property type="match status" value="1"/>
</dbReference>
<keyword evidence="1" id="KW-0106">Calcium</keyword>
<dbReference type="SUPFAM" id="SSF47473">
    <property type="entry name" value="EF-hand"/>
    <property type="match status" value="1"/>
</dbReference>
<proteinExistence type="predicted"/>
<organism evidence="4 5">
    <name type="scientific">Coemansia pectinata</name>
    <dbReference type="NCBI Taxonomy" id="1052879"/>
    <lineage>
        <taxon>Eukaryota</taxon>
        <taxon>Fungi</taxon>
        <taxon>Fungi incertae sedis</taxon>
        <taxon>Zoopagomycota</taxon>
        <taxon>Kickxellomycotina</taxon>
        <taxon>Kickxellomycetes</taxon>
        <taxon>Kickxellales</taxon>
        <taxon>Kickxellaceae</taxon>
        <taxon>Coemansia</taxon>
    </lineage>
</organism>
<dbReference type="InterPro" id="IPR001810">
    <property type="entry name" value="F-box_dom"/>
</dbReference>
<feature type="domain" description="F-box" evidence="2">
    <location>
        <begin position="1"/>
        <end position="47"/>
    </location>
</feature>
<evidence type="ECO:0000256" key="1">
    <source>
        <dbReference type="ARBA" id="ARBA00022837"/>
    </source>
</evidence>
<sequence length="359" mass="39282">MALLEQLPQAIFNIIALDLEAGDLATLMLTSHRLNRLASCDELWIEKISADFGDREHIIDVLADAGVDIAELVYQSTDLAPWRRQQLDIETDTDDDDCNGDSSDCSSVIPTMSNHYSYTGLGMCCYRDRFIRVFPRSGDDTVNNIKSSEATLEGVKHMLRDGPRASSDVFAEAAYRLVLVQEYYPNSAECYYLWALICFMLNAFKPSLSFLNIGQSINGDFAPLKELAKEVQSIVTGAYGTGNQVPLLDSAGSGPSAHLAKALAIIFQRLDSDRDGVLNAAELSHMVRQTNGQAPPPAVISQIIGSFGGQVQAKGGRMVQGWNLASLTDFYIAQTLDDPSETRKDLAKFGFDPATLKHA</sequence>
<reference evidence="4" key="1">
    <citation type="submission" date="2022-07" db="EMBL/GenBank/DDBJ databases">
        <title>Phylogenomic reconstructions and comparative analyses of Kickxellomycotina fungi.</title>
        <authorList>
            <person name="Reynolds N.K."/>
            <person name="Stajich J.E."/>
            <person name="Barry K."/>
            <person name="Grigoriev I.V."/>
            <person name="Crous P."/>
            <person name="Smith M.E."/>
        </authorList>
    </citation>
    <scope>NUCLEOTIDE SEQUENCE</scope>
    <source>
        <strain evidence="4">BCRC 34297</strain>
    </source>
</reference>
<evidence type="ECO:0000313" key="4">
    <source>
        <dbReference type="EMBL" id="KAJ2757022.1"/>
    </source>
</evidence>
<dbReference type="AlphaFoldDB" id="A0A9W8H446"/>
<accession>A0A9W8H446</accession>